<accession>A0ABM9YST5</accession>
<evidence type="ECO:0000313" key="1">
    <source>
        <dbReference type="EMBL" id="EEV24360.1"/>
    </source>
</evidence>
<keyword evidence="2" id="KW-1185">Reference proteome</keyword>
<gene>
    <name evidence="1" type="ORF">AM202_05369</name>
</gene>
<dbReference type="EMBL" id="ACFT01000044">
    <property type="protein sequence ID" value="EEV24360.1"/>
    <property type="molecule type" value="Genomic_DNA"/>
</dbReference>
<comment type="caution">
    <text evidence="1">The sequence shown here is derived from an EMBL/GenBank/DDBJ whole genome shotgun (WGS) entry which is preliminary data.</text>
</comment>
<evidence type="ECO:0000313" key="2">
    <source>
        <dbReference type="Proteomes" id="UP000003394"/>
    </source>
</evidence>
<sequence length="31" mass="3512">MKPTKSKFFPLLLLSTAIYMATMSYVAETDI</sequence>
<proteinExistence type="predicted"/>
<reference evidence="1 2" key="1">
    <citation type="journal article" date="2010" name="Vet. Microbiol.">
        <title>Production of haemolysins by strains of the Actinobacillus minor/porcitonsillarum complex.</title>
        <authorList>
            <person name="Arya G."/>
            <person name="Niven D.F."/>
        </authorList>
    </citation>
    <scope>NUCLEOTIDE SEQUENCE [LARGE SCALE GENOMIC DNA]</scope>
    <source>
        <strain evidence="2">strain 202</strain>
    </source>
</reference>
<name>A0ABM9YST5_9PAST</name>
<protein>
    <submittedName>
        <fullName evidence="1">Uncharacterized protein</fullName>
    </submittedName>
</protein>
<organism evidence="1 2">
    <name type="scientific">Actinobacillus minor 202</name>
    <dbReference type="NCBI Taxonomy" id="591023"/>
    <lineage>
        <taxon>Bacteria</taxon>
        <taxon>Pseudomonadati</taxon>
        <taxon>Pseudomonadota</taxon>
        <taxon>Gammaproteobacteria</taxon>
        <taxon>Pasteurellales</taxon>
        <taxon>Pasteurellaceae</taxon>
        <taxon>Actinobacillus</taxon>
    </lineage>
</organism>
<dbReference type="Proteomes" id="UP000003394">
    <property type="component" value="Unassembled WGS sequence"/>
</dbReference>